<dbReference type="InterPro" id="IPR000652">
    <property type="entry name" value="Triosephosphate_isomerase"/>
</dbReference>
<dbReference type="InterPro" id="IPR020861">
    <property type="entry name" value="Triosephosphate_isomerase_AS"/>
</dbReference>
<dbReference type="InterPro" id="IPR007685">
    <property type="entry name" value="RelA_SpoT"/>
</dbReference>
<dbReference type="Gene3D" id="3.20.20.70">
    <property type="entry name" value="Aldolase class I"/>
    <property type="match status" value="1"/>
</dbReference>
<dbReference type="EMBL" id="BMAC01001328">
    <property type="protein sequence ID" value="GFQ06866.1"/>
    <property type="molecule type" value="Genomic_DNA"/>
</dbReference>
<dbReference type="PANTHER" id="PTHR21139">
    <property type="entry name" value="TRIOSEPHOSPHATE ISOMERASE"/>
    <property type="match status" value="1"/>
</dbReference>
<protein>
    <recommendedName>
        <fullName evidence="12">Triosephosphate isomerase, cytosolic</fullName>
        <ecNumber evidence="7">5.3.1.1</ecNumber>
    </recommendedName>
</protein>
<gene>
    <name evidence="15" type="ORF">PHJA_002830600</name>
</gene>
<evidence type="ECO:0000256" key="2">
    <source>
        <dbReference type="ARBA" id="ARBA00004496"/>
    </source>
</evidence>
<keyword evidence="10" id="KW-0324">Glycolysis</keyword>
<evidence type="ECO:0000256" key="9">
    <source>
        <dbReference type="ARBA" id="ARBA00022490"/>
    </source>
</evidence>
<dbReference type="InterPro" id="IPR035990">
    <property type="entry name" value="TIM_sf"/>
</dbReference>
<dbReference type="PANTHER" id="PTHR21139:SF34">
    <property type="entry name" value="TRIOSEPHOSPHATE ISOMERASE, CYTOSOLIC"/>
    <property type="match status" value="1"/>
</dbReference>
<comment type="subcellular location">
    <subcellularLocation>
        <location evidence="2">Cytoplasm</location>
    </subcellularLocation>
</comment>
<feature type="domain" description="RelA/SpoT" evidence="14">
    <location>
        <begin position="81"/>
        <end position="216"/>
    </location>
</feature>
<accession>A0A830DJD5</accession>
<comment type="caution">
    <text evidence="15">The sequence shown here is derived from an EMBL/GenBank/DDBJ whole genome shotgun (WGS) entry which is preliminary data.</text>
</comment>
<dbReference type="Proteomes" id="UP000653305">
    <property type="component" value="Unassembled WGS sequence"/>
</dbReference>
<evidence type="ECO:0000256" key="7">
    <source>
        <dbReference type="ARBA" id="ARBA00011940"/>
    </source>
</evidence>
<comment type="pathway">
    <text evidence="4">Carbohydrate biosynthesis; gluconeogenesis.</text>
</comment>
<feature type="signal peptide" evidence="13">
    <location>
        <begin position="1"/>
        <end position="30"/>
    </location>
</feature>
<dbReference type="SUPFAM" id="SSF81301">
    <property type="entry name" value="Nucleotidyltransferase"/>
    <property type="match status" value="1"/>
</dbReference>
<keyword evidence="9" id="KW-0963">Cytoplasm</keyword>
<comment type="catalytic activity">
    <reaction evidence="1">
        <text>D-glyceraldehyde 3-phosphate = dihydroxyacetone phosphate</text>
        <dbReference type="Rhea" id="RHEA:18585"/>
        <dbReference type="ChEBI" id="CHEBI:57642"/>
        <dbReference type="ChEBI" id="CHEBI:59776"/>
        <dbReference type="EC" id="5.3.1.1"/>
    </reaction>
</comment>
<dbReference type="OrthoDB" id="6715177at2759"/>
<keyword evidence="16" id="KW-1185">Reference proteome</keyword>
<evidence type="ECO:0000256" key="5">
    <source>
        <dbReference type="ARBA" id="ARBA00007422"/>
    </source>
</evidence>
<dbReference type="GO" id="GO:0019563">
    <property type="term" value="P:glycerol catabolic process"/>
    <property type="evidence" value="ECO:0007669"/>
    <property type="project" value="TreeGrafter"/>
</dbReference>
<comment type="pathway">
    <text evidence="3">Carbohydrate degradation; glycolysis; D-glyceraldehyde 3-phosphate from glycerone phosphate: step 1/1.</text>
</comment>
<evidence type="ECO:0000256" key="13">
    <source>
        <dbReference type="SAM" id="SignalP"/>
    </source>
</evidence>
<name>A0A830DJD5_9LAMI</name>
<keyword evidence="11 15" id="KW-0413">Isomerase</keyword>
<evidence type="ECO:0000313" key="15">
    <source>
        <dbReference type="EMBL" id="GFQ06866.1"/>
    </source>
</evidence>
<reference evidence="15" key="1">
    <citation type="submission" date="2020-07" db="EMBL/GenBank/DDBJ databases">
        <title>Ethylene signaling mediates host invasion by parasitic plants.</title>
        <authorList>
            <person name="Yoshida S."/>
        </authorList>
    </citation>
    <scope>NUCLEOTIDE SEQUENCE</scope>
    <source>
        <strain evidence="15">Okayama</strain>
    </source>
</reference>
<dbReference type="GO" id="GO:0006094">
    <property type="term" value="P:gluconeogenesis"/>
    <property type="evidence" value="ECO:0007669"/>
    <property type="project" value="UniProtKB-KW"/>
</dbReference>
<evidence type="ECO:0000256" key="8">
    <source>
        <dbReference type="ARBA" id="ARBA00022432"/>
    </source>
</evidence>
<evidence type="ECO:0000256" key="11">
    <source>
        <dbReference type="ARBA" id="ARBA00023235"/>
    </source>
</evidence>
<dbReference type="GO" id="GO:0046166">
    <property type="term" value="P:glyceraldehyde-3-phosphate biosynthetic process"/>
    <property type="evidence" value="ECO:0007669"/>
    <property type="project" value="TreeGrafter"/>
</dbReference>
<dbReference type="PROSITE" id="PS00171">
    <property type="entry name" value="TIM_1"/>
    <property type="match status" value="1"/>
</dbReference>
<evidence type="ECO:0000256" key="3">
    <source>
        <dbReference type="ARBA" id="ARBA00004680"/>
    </source>
</evidence>
<comment type="subunit">
    <text evidence="6">Homodimer.</text>
</comment>
<dbReference type="CDD" id="cd00311">
    <property type="entry name" value="TIM"/>
    <property type="match status" value="1"/>
</dbReference>
<comment type="similarity">
    <text evidence="5">Belongs to the triosephosphate isomerase family.</text>
</comment>
<dbReference type="GO" id="GO:0006096">
    <property type="term" value="P:glycolytic process"/>
    <property type="evidence" value="ECO:0007669"/>
    <property type="project" value="UniProtKB-KW"/>
</dbReference>
<dbReference type="InterPro" id="IPR043519">
    <property type="entry name" value="NT_sf"/>
</dbReference>
<feature type="chain" id="PRO_5032345796" description="Triosephosphate isomerase, cytosolic" evidence="13">
    <location>
        <begin position="31"/>
        <end position="320"/>
    </location>
</feature>
<evidence type="ECO:0000256" key="1">
    <source>
        <dbReference type="ARBA" id="ARBA00000474"/>
    </source>
</evidence>
<organism evidence="15 16">
    <name type="scientific">Phtheirospermum japonicum</name>
    <dbReference type="NCBI Taxonomy" id="374723"/>
    <lineage>
        <taxon>Eukaryota</taxon>
        <taxon>Viridiplantae</taxon>
        <taxon>Streptophyta</taxon>
        <taxon>Embryophyta</taxon>
        <taxon>Tracheophyta</taxon>
        <taxon>Spermatophyta</taxon>
        <taxon>Magnoliopsida</taxon>
        <taxon>eudicotyledons</taxon>
        <taxon>Gunneridae</taxon>
        <taxon>Pentapetalae</taxon>
        <taxon>asterids</taxon>
        <taxon>lamiids</taxon>
        <taxon>Lamiales</taxon>
        <taxon>Orobanchaceae</taxon>
        <taxon>Orobanchaceae incertae sedis</taxon>
        <taxon>Phtheirospermum</taxon>
    </lineage>
</organism>
<evidence type="ECO:0000256" key="6">
    <source>
        <dbReference type="ARBA" id="ARBA00011738"/>
    </source>
</evidence>
<dbReference type="PROSITE" id="PS51440">
    <property type="entry name" value="TIM_2"/>
    <property type="match status" value="1"/>
</dbReference>
<dbReference type="GO" id="GO:0004807">
    <property type="term" value="F:triose-phosphate isomerase activity"/>
    <property type="evidence" value="ECO:0007669"/>
    <property type="project" value="UniProtKB-EC"/>
</dbReference>
<evidence type="ECO:0000256" key="4">
    <source>
        <dbReference type="ARBA" id="ARBA00004742"/>
    </source>
</evidence>
<evidence type="ECO:0000256" key="12">
    <source>
        <dbReference type="ARBA" id="ARBA00039870"/>
    </source>
</evidence>
<sequence>MEKNIQTMADHLPKLVICLVVVMNTHQVLADFVDPNQEISITFVTDAVEKGADKISNRTNVELAYEPVWAIGTGKGASPAQRPKNAEVAASTRIIYGGSVNGGNCKELAGQPDVDGFLVGGAALKPEFIDIIKSAEGGGWCGDDATCIGRSNDTVGSSIHNEKTAKFYTIKSANQTVSPVVAGEGLITFEVQIRTKEMHLQAEYGFAAHWRYKGDCEHLSFVLQCEAMSEDPLSVGFVDSVKPPCTFPSHSKDCMFSCKPDCGSDGPVFVILIENDKINKDGAFRKFYLVDTLPLWHEELAPQNSLLDIMTVASPETIIS</sequence>
<dbReference type="SUPFAM" id="SSF51351">
    <property type="entry name" value="Triosephosphate isomerase (TIM)"/>
    <property type="match status" value="1"/>
</dbReference>
<dbReference type="Pfam" id="PF00121">
    <property type="entry name" value="TIM"/>
    <property type="match status" value="1"/>
</dbReference>
<proteinExistence type="inferred from homology"/>
<evidence type="ECO:0000259" key="14">
    <source>
        <dbReference type="SMART" id="SM00954"/>
    </source>
</evidence>
<keyword evidence="8" id="KW-0312">Gluconeogenesis</keyword>
<dbReference type="SMART" id="SM00954">
    <property type="entry name" value="RelA_SpoT"/>
    <property type="match status" value="1"/>
</dbReference>
<evidence type="ECO:0000256" key="10">
    <source>
        <dbReference type="ARBA" id="ARBA00023152"/>
    </source>
</evidence>
<dbReference type="InterPro" id="IPR013785">
    <property type="entry name" value="Aldolase_TIM"/>
</dbReference>
<dbReference type="Pfam" id="PF04607">
    <property type="entry name" value="RelA_SpoT"/>
    <property type="match status" value="1"/>
</dbReference>
<evidence type="ECO:0000313" key="16">
    <source>
        <dbReference type="Proteomes" id="UP000653305"/>
    </source>
</evidence>
<dbReference type="GO" id="GO:0015969">
    <property type="term" value="P:guanosine tetraphosphate metabolic process"/>
    <property type="evidence" value="ECO:0007669"/>
    <property type="project" value="InterPro"/>
</dbReference>
<dbReference type="GO" id="GO:0005829">
    <property type="term" value="C:cytosol"/>
    <property type="evidence" value="ECO:0007669"/>
    <property type="project" value="TreeGrafter"/>
</dbReference>
<dbReference type="AlphaFoldDB" id="A0A830DJD5"/>
<dbReference type="EC" id="5.3.1.1" evidence="7"/>
<keyword evidence="13" id="KW-0732">Signal</keyword>